<reference evidence="2" key="2">
    <citation type="submission" date="2025-09" db="UniProtKB">
        <authorList>
            <consortium name="Ensembl"/>
        </authorList>
    </citation>
    <scope>IDENTIFICATION</scope>
</reference>
<dbReference type="AlphaFoldDB" id="A0A8D0HMI5"/>
<name>A0A8D0HMI5_SPHPU</name>
<dbReference type="GO" id="GO:0005813">
    <property type="term" value="C:centrosome"/>
    <property type="evidence" value="ECO:0007669"/>
    <property type="project" value="TreeGrafter"/>
</dbReference>
<dbReference type="Ensembl" id="ENSSPUT00000023445.1">
    <property type="protein sequence ID" value="ENSSPUP00000022000.1"/>
    <property type="gene ID" value="ENSSPUG00000016888.1"/>
</dbReference>
<reference evidence="2" key="1">
    <citation type="submission" date="2025-08" db="UniProtKB">
        <authorList>
            <consortium name="Ensembl"/>
        </authorList>
    </citation>
    <scope>IDENTIFICATION</scope>
</reference>
<dbReference type="PANTHER" id="PTHR34439:SF1">
    <property type="entry name" value="CENTROBIN"/>
    <property type="match status" value="1"/>
</dbReference>
<protein>
    <submittedName>
        <fullName evidence="2">Uncharacterized protein</fullName>
    </submittedName>
</protein>
<dbReference type="GO" id="GO:1902410">
    <property type="term" value="P:mitotic cytokinetic process"/>
    <property type="evidence" value="ECO:0007669"/>
    <property type="project" value="TreeGrafter"/>
</dbReference>
<evidence type="ECO:0000313" key="3">
    <source>
        <dbReference type="Proteomes" id="UP000694392"/>
    </source>
</evidence>
<evidence type="ECO:0000313" key="2">
    <source>
        <dbReference type="Ensembl" id="ENSSPUP00000022000.1"/>
    </source>
</evidence>
<sequence length="155" mass="16834">MAEKSGCPTLDSSIRSEDLLSDMELLPATPAQPGTPFSSEVTTQLYASLRRSRQAEAHARSHLDSQPSPGRAQHPRSRDLEPPEPDMERLAEEMSRTLSAGVEASAHRKGGADSYHISEMERVRCHLQSMLQGAREAAHAPDPCRTSPPLAPSLA</sequence>
<dbReference type="GO" id="GO:1902017">
    <property type="term" value="P:regulation of cilium assembly"/>
    <property type="evidence" value="ECO:0007669"/>
    <property type="project" value="InterPro"/>
</dbReference>
<keyword evidence="3" id="KW-1185">Reference proteome</keyword>
<feature type="region of interest" description="Disordered" evidence="1">
    <location>
        <begin position="133"/>
        <end position="155"/>
    </location>
</feature>
<feature type="compositionally biased region" description="Basic and acidic residues" evidence="1">
    <location>
        <begin position="76"/>
        <end position="95"/>
    </location>
</feature>
<dbReference type="Proteomes" id="UP000694392">
    <property type="component" value="Unplaced"/>
</dbReference>
<organism evidence="2 3">
    <name type="scientific">Sphenodon punctatus</name>
    <name type="common">Tuatara</name>
    <name type="synonym">Hatteria punctata</name>
    <dbReference type="NCBI Taxonomy" id="8508"/>
    <lineage>
        <taxon>Eukaryota</taxon>
        <taxon>Metazoa</taxon>
        <taxon>Chordata</taxon>
        <taxon>Craniata</taxon>
        <taxon>Vertebrata</taxon>
        <taxon>Euteleostomi</taxon>
        <taxon>Lepidosauria</taxon>
        <taxon>Sphenodontia</taxon>
        <taxon>Sphenodontidae</taxon>
        <taxon>Sphenodon</taxon>
    </lineage>
</organism>
<dbReference type="GO" id="GO:0005814">
    <property type="term" value="C:centriole"/>
    <property type="evidence" value="ECO:0007669"/>
    <property type="project" value="TreeGrafter"/>
</dbReference>
<dbReference type="OMA" id="YHISEME"/>
<dbReference type="GO" id="GO:0051299">
    <property type="term" value="P:centrosome separation"/>
    <property type="evidence" value="ECO:0007669"/>
    <property type="project" value="TreeGrafter"/>
</dbReference>
<accession>A0A8D0HMI5</accession>
<dbReference type="PANTHER" id="PTHR34439">
    <property type="entry name" value="CENTROBIN"/>
    <property type="match status" value="1"/>
</dbReference>
<feature type="region of interest" description="Disordered" evidence="1">
    <location>
        <begin position="1"/>
        <end position="116"/>
    </location>
</feature>
<dbReference type="InterPro" id="IPR038923">
    <property type="entry name" value="Centrobin"/>
</dbReference>
<feature type="compositionally biased region" description="Basic and acidic residues" evidence="1">
    <location>
        <begin position="53"/>
        <end position="63"/>
    </location>
</feature>
<feature type="compositionally biased region" description="Polar residues" evidence="1">
    <location>
        <begin position="35"/>
        <end position="46"/>
    </location>
</feature>
<proteinExistence type="predicted"/>
<evidence type="ECO:0000256" key="1">
    <source>
        <dbReference type="SAM" id="MobiDB-lite"/>
    </source>
</evidence>
<dbReference type="GeneTree" id="ENSGT00980000199932"/>
<dbReference type="GO" id="GO:0007099">
    <property type="term" value="P:centriole replication"/>
    <property type="evidence" value="ECO:0007669"/>
    <property type="project" value="InterPro"/>
</dbReference>